<evidence type="ECO:0000259" key="1">
    <source>
        <dbReference type="SMART" id="SM01022"/>
    </source>
</evidence>
<dbReference type="SMART" id="SM01022">
    <property type="entry name" value="ASCH"/>
    <property type="match status" value="1"/>
</dbReference>
<name>A0ABS8R8I3_9LACO</name>
<dbReference type="Gene3D" id="2.30.130.30">
    <property type="entry name" value="Hypothetical protein"/>
    <property type="match status" value="1"/>
</dbReference>
<accession>A0ABS8R8I3</accession>
<keyword evidence="3" id="KW-1185">Reference proteome</keyword>
<sequence length="131" mass="15245">MQALSIRPEFAMEILVGEKTEEYRTWKTHHRGDLLICNSARKKKGTVAGYALCVAKITDIEERQDEDGTYYAWKIAPFEEGGSYWIEPIKVKGQLKLFNVDDRLIHPAPFKNIDSVEADKWWNEKIEPLIY</sequence>
<dbReference type="SUPFAM" id="SSF88697">
    <property type="entry name" value="PUA domain-like"/>
    <property type="match status" value="1"/>
</dbReference>
<comment type="caution">
    <text evidence="2">The sequence shown here is derived from an EMBL/GenBank/DDBJ whole genome shotgun (WGS) entry which is preliminary data.</text>
</comment>
<evidence type="ECO:0000313" key="2">
    <source>
        <dbReference type="EMBL" id="MCD7130535.1"/>
    </source>
</evidence>
<protein>
    <submittedName>
        <fullName evidence="2">ASCH domain-containing protein</fullName>
    </submittedName>
</protein>
<organism evidence="2 3">
    <name type="scientific">Limosilactobacillus agrestis</name>
    <dbReference type="NCBI Taxonomy" id="2759748"/>
    <lineage>
        <taxon>Bacteria</taxon>
        <taxon>Bacillati</taxon>
        <taxon>Bacillota</taxon>
        <taxon>Bacilli</taxon>
        <taxon>Lactobacillales</taxon>
        <taxon>Lactobacillaceae</taxon>
        <taxon>Limosilactobacillus</taxon>
    </lineage>
</organism>
<feature type="domain" description="ASCH" evidence="1">
    <location>
        <begin position="4"/>
        <end position="93"/>
    </location>
</feature>
<dbReference type="Proteomes" id="UP001199710">
    <property type="component" value="Unassembled WGS sequence"/>
</dbReference>
<gene>
    <name evidence="2" type="ORF">LTY36_04935</name>
</gene>
<dbReference type="InterPro" id="IPR007374">
    <property type="entry name" value="ASCH_domain"/>
</dbReference>
<dbReference type="InterPro" id="IPR015947">
    <property type="entry name" value="PUA-like_sf"/>
</dbReference>
<dbReference type="EMBL" id="JAJPDE010000062">
    <property type="protein sequence ID" value="MCD7130535.1"/>
    <property type="molecule type" value="Genomic_DNA"/>
</dbReference>
<dbReference type="RefSeq" id="WP_231823232.1">
    <property type="nucleotide sequence ID" value="NZ_JAJPDE010000062.1"/>
</dbReference>
<dbReference type="Pfam" id="PF04266">
    <property type="entry name" value="ASCH"/>
    <property type="match status" value="1"/>
</dbReference>
<evidence type="ECO:0000313" key="3">
    <source>
        <dbReference type="Proteomes" id="UP001199710"/>
    </source>
</evidence>
<proteinExistence type="predicted"/>
<reference evidence="2 3" key="1">
    <citation type="submission" date="2021-12" db="EMBL/GenBank/DDBJ databases">
        <title>A phylogenomic analysis of Limosilactobacillus reuteri reveals ancient and stable evolutionary relationships with rodents and birds and zoonotic transmission to humans.</title>
        <authorList>
            <person name="Li F."/>
            <person name="Li X."/>
            <person name="Cheng C."/>
            <person name="Tollenaar S."/>
            <person name="Zhang J.S."/>
            <person name="Simpson D."/>
            <person name="Tasseva G."/>
            <person name="Perez-Munoz M.E."/>
            <person name="Frese S."/>
            <person name="Gaenzle M.G."/>
            <person name="Walter J."/>
            <person name="Zheng J."/>
        </authorList>
    </citation>
    <scope>NUCLEOTIDE SEQUENCE [LARGE SCALE GENOMIC DNA]</scope>
    <source>
        <strain evidence="2 3">BG-MG3-B</strain>
    </source>
</reference>